<evidence type="ECO:0000256" key="1">
    <source>
        <dbReference type="SAM" id="MobiDB-lite"/>
    </source>
</evidence>
<protein>
    <submittedName>
        <fullName evidence="2">Uncharacterized protein</fullName>
    </submittedName>
</protein>
<evidence type="ECO:0000313" key="3">
    <source>
        <dbReference type="Proteomes" id="UP001213799"/>
    </source>
</evidence>
<keyword evidence="3" id="KW-1185">Reference proteome</keyword>
<organism evidence="2 3">
    <name type="scientific">Penicillium hordei</name>
    <dbReference type="NCBI Taxonomy" id="40994"/>
    <lineage>
        <taxon>Eukaryota</taxon>
        <taxon>Fungi</taxon>
        <taxon>Dikarya</taxon>
        <taxon>Ascomycota</taxon>
        <taxon>Pezizomycotina</taxon>
        <taxon>Eurotiomycetes</taxon>
        <taxon>Eurotiomycetidae</taxon>
        <taxon>Eurotiales</taxon>
        <taxon>Aspergillaceae</taxon>
        <taxon>Penicillium</taxon>
    </lineage>
</organism>
<accession>A0AAD6DPM8</accession>
<dbReference type="Proteomes" id="UP001213799">
    <property type="component" value="Unassembled WGS sequence"/>
</dbReference>
<reference evidence="2" key="1">
    <citation type="journal article" date="2023" name="IMA Fungus">
        <title>Comparative genomic study of the Penicillium genus elucidates a diverse pangenome and 15 lateral gene transfer events.</title>
        <authorList>
            <person name="Petersen C."/>
            <person name="Sorensen T."/>
            <person name="Nielsen M.R."/>
            <person name="Sondergaard T.E."/>
            <person name="Sorensen J.L."/>
            <person name="Fitzpatrick D.A."/>
            <person name="Frisvad J.C."/>
            <person name="Nielsen K.L."/>
        </authorList>
    </citation>
    <scope>NUCLEOTIDE SEQUENCE</scope>
    <source>
        <strain evidence="2">IBT 12815</strain>
    </source>
</reference>
<reference evidence="2" key="2">
    <citation type="submission" date="2023-01" db="EMBL/GenBank/DDBJ databases">
        <authorList>
            <person name="Petersen C."/>
        </authorList>
    </citation>
    <scope>NUCLEOTIDE SEQUENCE</scope>
    <source>
        <strain evidence="2">IBT 12815</strain>
    </source>
</reference>
<dbReference type="GeneID" id="81593453"/>
<evidence type="ECO:0000313" key="2">
    <source>
        <dbReference type="EMBL" id="KAJ5589479.1"/>
    </source>
</evidence>
<sequence>MGRQDEAQEDDDQIKKQTYNDDAEIEGQNNNNTNDEGKEGQKQHNSPWTVSPCTHCLLSKWTCVPYWDGSRTFQMLVF</sequence>
<dbReference type="EMBL" id="JAQJAE010000006">
    <property type="protein sequence ID" value="KAJ5589479.1"/>
    <property type="molecule type" value="Genomic_DNA"/>
</dbReference>
<dbReference type="AlphaFoldDB" id="A0AAD6DPM8"/>
<comment type="caution">
    <text evidence="2">The sequence shown here is derived from an EMBL/GenBank/DDBJ whole genome shotgun (WGS) entry which is preliminary data.</text>
</comment>
<feature type="region of interest" description="Disordered" evidence="1">
    <location>
        <begin position="1"/>
        <end position="48"/>
    </location>
</feature>
<proteinExistence type="predicted"/>
<dbReference type="RefSeq" id="XP_056748498.1">
    <property type="nucleotide sequence ID" value="XM_056903211.1"/>
</dbReference>
<name>A0AAD6DPM8_9EURO</name>
<gene>
    <name evidence="2" type="ORF">N7537_012157</name>
</gene>